<gene>
    <name evidence="3" type="ORF">H9966_00510</name>
</gene>
<feature type="transmembrane region" description="Helical" evidence="1">
    <location>
        <begin position="163"/>
        <end position="182"/>
    </location>
</feature>
<name>A0A9D2FXC1_9BACT</name>
<evidence type="ECO:0000313" key="4">
    <source>
        <dbReference type="Proteomes" id="UP000824055"/>
    </source>
</evidence>
<dbReference type="Proteomes" id="UP000824055">
    <property type="component" value="Unassembled WGS sequence"/>
</dbReference>
<sequence>MDIEYWIQLDQQVLRFFNGSDNLMLDGVVMTLTSGLTWVPLYITLLYVVIKNNQTMSQIMLVIGSALLCIVLADGMADFLCKPFVARWRPTNDPVIKYTIDTVNNLRETSYGFFSAHAANTMSIAVFFSLLMKSKRVTIALVMWSLLNCWTRLYLGVHYPGDVLVGIAWGALAGGLVYTLYVRAFRKLSTGSRYVSSYYTSSGYERRDMNLILNILFLIVAYTFIRGILLVNT</sequence>
<organism evidence="3 4">
    <name type="scientific">Candidatus Prevotella avicola</name>
    <dbReference type="NCBI Taxonomy" id="2838738"/>
    <lineage>
        <taxon>Bacteria</taxon>
        <taxon>Pseudomonadati</taxon>
        <taxon>Bacteroidota</taxon>
        <taxon>Bacteroidia</taxon>
        <taxon>Bacteroidales</taxon>
        <taxon>Prevotellaceae</taxon>
        <taxon>Prevotella</taxon>
    </lineage>
</organism>
<proteinExistence type="predicted"/>
<dbReference type="PANTHER" id="PTHR14969:SF13">
    <property type="entry name" value="AT30094P"/>
    <property type="match status" value="1"/>
</dbReference>
<keyword evidence="1" id="KW-1133">Transmembrane helix</keyword>
<dbReference type="InterPro" id="IPR036938">
    <property type="entry name" value="PAP2/HPO_sf"/>
</dbReference>
<dbReference type="EMBL" id="DXBE01000007">
    <property type="protein sequence ID" value="HIZ68366.1"/>
    <property type="molecule type" value="Genomic_DNA"/>
</dbReference>
<comment type="caution">
    <text evidence="3">The sequence shown here is derived from an EMBL/GenBank/DDBJ whole genome shotgun (WGS) entry which is preliminary data.</text>
</comment>
<feature type="domain" description="Phosphatidic acid phosphatase type 2/haloperoxidase" evidence="2">
    <location>
        <begin position="62"/>
        <end position="178"/>
    </location>
</feature>
<dbReference type="PANTHER" id="PTHR14969">
    <property type="entry name" value="SPHINGOSINE-1-PHOSPHATE PHOSPHOHYDROLASE"/>
    <property type="match status" value="1"/>
</dbReference>
<feature type="transmembrane region" description="Helical" evidence="1">
    <location>
        <begin position="211"/>
        <end position="231"/>
    </location>
</feature>
<evidence type="ECO:0000313" key="3">
    <source>
        <dbReference type="EMBL" id="HIZ68366.1"/>
    </source>
</evidence>
<dbReference type="AlphaFoldDB" id="A0A9D2FXC1"/>
<keyword evidence="1" id="KW-0472">Membrane</keyword>
<dbReference type="InterPro" id="IPR000326">
    <property type="entry name" value="PAP2/HPO"/>
</dbReference>
<feature type="transmembrane region" description="Helical" evidence="1">
    <location>
        <begin position="138"/>
        <end position="157"/>
    </location>
</feature>
<reference evidence="3" key="2">
    <citation type="submission" date="2021-04" db="EMBL/GenBank/DDBJ databases">
        <authorList>
            <person name="Gilroy R."/>
        </authorList>
    </citation>
    <scope>NUCLEOTIDE SEQUENCE</scope>
    <source>
        <strain evidence="3">ChiHecec3B27-8219</strain>
    </source>
</reference>
<evidence type="ECO:0000259" key="2">
    <source>
        <dbReference type="SMART" id="SM00014"/>
    </source>
</evidence>
<accession>A0A9D2FXC1</accession>
<feature type="transmembrane region" description="Helical" evidence="1">
    <location>
        <begin position="59"/>
        <end position="80"/>
    </location>
</feature>
<feature type="transmembrane region" description="Helical" evidence="1">
    <location>
        <begin position="111"/>
        <end position="131"/>
    </location>
</feature>
<evidence type="ECO:0000256" key="1">
    <source>
        <dbReference type="SAM" id="Phobius"/>
    </source>
</evidence>
<reference evidence="3" key="1">
    <citation type="journal article" date="2021" name="PeerJ">
        <title>Extensive microbial diversity within the chicken gut microbiome revealed by metagenomics and culture.</title>
        <authorList>
            <person name="Gilroy R."/>
            <person name="Ravi A."/>
            <person name="Getino M."/>
            <person name="Pursley I."/>
            <person name="Horton D.L."/>
            <person name="Alikhan N.F."/>
            <person name="Baker D."/>
            <person name="Gharbi K."/>
            <person name="Hall N."/>
            <person name="Watson M."/>
            <person name="Adriaenssens E.M."/>
            <person name="Foster-Nyarko E."/>
            <person name="Jarju S."/>
            <person name="Secka A."/>
            <person name="Antonio M."/>
            <person name="Oren A."/>
            <person name="Chaudhuri R.R."/>
            <person name="La Ragione R."/>
            <person name="Hildebrand F."/>
            <person name="Pallen M.J."/>
        </authorList>
    </citation>
    <scope>NUCLEOTIDE SEQUENCE</scope>
    <source>
        <strain evidence="3">ChiHecec3B27-8219</strain>
    </source>
</reference>
<dbReference type="Pfam" id="PF01569">
    <property type="entry name" value="PAP2"/>
    <property type="match status" value="1"/>
</dbReference>
<dbReference type="SUPFAM" id="SSF48317">
    <property type="entry name" value="Acid phosphatase/Vanadium-dependent haloperoxidase"/>
    <property type="match status" value="1"/>
</dbReference>
<protein>
    <submittedName>
        <fullName evidence="3">Phosphatase PAP2 family protein</fullName>
    </submittedName>
</protein>
<feature type="transmembrane region" description="Helical" evidence="1">
    <location>
        <begin position="28"/>
        <end position="50"/>
    </location>
</feature>
<dbReference type="Gene3D" id="1.20.144.10">
    <property type="entry name" value="Phosphatidic acid phosphatase type 2/haloperoxidase"/>
    <property type="match status" value="1"/>
</dbReference>
<keyword evidence="1" id="KW-0812">Transmembrane</keyword>
<dbReference type="SMART" id="SM00014">
    <property type="entry name" value="acidPPc"/>
    <property type="match status" value="1"/>
</dbReference>